<keyword evidence="1" id="KW-0812">Transmembrane</keyword>
<keyword evidence="3" id="KW-1185">Reference proteome</keyword>
<dbReference type="AlphaFoldDB" id="A0A0L0QLN8"/>
<dbReference type="InterPro" id="IPR010387">
    <property type="entry name" value="QueT"/>
</dbReference>
<keyword evidence="1" id="KW-0472">Membrane</keyword>
<feature type="transmembrane region" description="Helical" evidence="1">
    <location>
        <begin position="138"/>
        <end position="162"/>
    </location>
</feature>
<gene>
    <name evidence="2" type="ORF">AFK71_13415</name>
</gene>
<dbReference type="Pfam" id="PF06177">
    <property type="entry name" value="QueT"/>
    <property type="match status" value="1"/>
</dbReference>
<name>A0A0L0QLN8_VIRPA</name>
<feature type="transmembrane region" description="Helical" evidence="1">
    <location>
        <begin position="60"/>
        <end position="78"/>
    </location>
</feature>
<sequence>MNKSASQISSASMISELTKIAIISALYVIVTISLAPISFGAIQFRLSEMFNFLALYHKRYVIAVTSGVIIANFMSPTWFLDVPIGSISTFLALIFCRYVTKRIKNDIFKICITAIIFAVSMFTVAAQLTILFDLPFFYSWLTVGIGELLSMTVGGIVIYWLAKRINFTK</sequence>
<dbReference type="EMBL" id="LGTO01000007">
    <property type="protein sequence ID" value="KNE19481.1"/>
    <property type="molecule type" value="Genomic_DNA"/>
</dbReference>
<comment type="caution">
    <text evidence="2">The sequence shown here is derived from an EMBL/GenBank/DDBJ whole genome shotgun (WGS) entry which is preliminary data.</text>
</comment>
<feature type="transmembrane region" description="Helical" evidence="1">
    <location>
        <begin position="107"/>
        <end position="132"/>
    </location>
</feature>
<dbReference type="GeneID" id="66871512"/>
<dbReference type="PIRSF" id="PIRSF031501">
    <property type="entry name" value="QueT"/>
    <property type="match status" value="1"/>
</dbReference>
<dbReference type="OrthoDB" id="1706970at2"/>
<dbReference type="PATRIC" id="fig|1473.5.peg.1286"/>
<organism evidence="2 3">
    <name type="scientific">Virgibacillus pantothenticus</name>
    <dbReference type="NCBI Taxonomy" id="1473"/>
    <lineage>
        <taxon>Bacteria</taxon>
        <taxon>Bacillati</taxon>
        <taxon>Bacillota</taxon>
        <taxon>Bacilli</taxon>
        <taxon>Bacillales</taxon>
        <taxon>Bacillaceae</taxon>
        <taxon>Virgibacillus</taxon>
    </lineage>
</organism>
<protein>
    <submittedName>
        <fullName evidence="2">Membrane protein</fullName>
    </submittedName>
</protein>
<evidence type="ECO:0000256" key="1">
    <source>
        <dbReference type="SAM" id="Phobius"/>
    </source>
</evidence>
<feature type="transmembrane region" description="Helical" evidence="1">
    <location>
        <begin position="20"/>
        <end position="39"/>
    </location>
</feature>
<feature type="transmembrane region" description="Helical" evidence="1">
    <location>
        <begin position="84"/>
        <end position="100"/>
    </location>
</feature>
<dbReference type="PANTHER" id="PTHR40044:SF1">
    <property type="entry name" value="INTEGRAL MEMBRANE PROTEIN"/>
    <property type="match status" value="1"/>
</dbReference>
<dbReference type="PANTHER" id="PTHR40044">
    <property type="entry name" value="INTEGRAL MEMBRANE PROTEIN-RELATED"/>
    <property type="match status" value="1"/>
</dbReference>
<keyword evidence="1" id="KW-1133">Transmembrane helix</keyword>
<accession>A0A0L0QLN8</accession>
<dbReference type="Proteomes" id="UP000036780">
    <property type="component" value="Unassembled WGS sequence"/>
</dbReference>
<dbReference type="RefSeq" id="WP_050352017.1">
    <property type="nucleotide sequence ID" value="NZ_CP073011.1"/>
</dbReference>
<reference evidence="3" key="1">
    <citation type="submission" date="2015-07" db="EMBL/GenBank/DDBJ databases">
        <title>Fjat-10053 dsm26.</title>
        <authorList>
            <person name="Liu B."/>
            <person name="Wang J."/>
            <person name="Zhu Y."/>
            <person name="Liu G."/>
            <person name="Chen Q."/>
            <person name="Chen Z."/>
            <person name="Lan J."/>
            <person name="Che J."/>
            <person name="Ge C."/>
            <person name="Shi H."/>
            <person name="Pan Z."/>
            <person name="Liu X."/>
        </authorList>
    </citation>
    <scope>NUCLEOTIDE SEQUENCE [LARGE SCALE GENOMIC DNA]</scope>
    <source>
        <strain evidence="3">DSM 26</strain>
    </source>
</reference>
<proteinExistence type="predicted"/>
<evidence type="ECO:0000313" key="3">
    <source>
        <dbReference type="Proteomes" id="UP000036780"/>
    </source>
</evidence>
<evidence type="ECO:0000313" key="2">
    <source>
        <dbReference type="EMBL" id="KNE19481.1"/>
    </source>
</evidence>